<evidence type="ECO:0000313" key="6">
    <source>
        <dbReference type="EMBL" id="HDA68782.1"/>
    </source>
</evidence>
<keyword evidence="2" id="KW-0175">Coiled coil</keyword>
<dbReference type="SUPFAM" id="SSF144266">
    <property type="entry name" value="MPN010-like"/>
    <property type="match status" value="1"/>
</dbReference>
<protein>
    <submittedName>
        <fullName evidence="6">Liprin-beta-1 isoform X15</fullName>
    </submittedName>
    <submittedName>
        <fullName evidence="5">Liprin-beta-1 isoform X3</fullName>
    </submittedName>
</protein>
<dbReference type="InterPro" id="IPR029515">
    <property type="entry name" value="Liprin"/>
</dbReference>
<dbReference type="PANTHER" id="PTHR12587:SF16">
    <property type="entry name" value="LIPRIN-BETA-1"/>
    <property type="match status" value="1"/>
</dbReference>
<dbReference type="InterPro" id="IPR058914">
    <property type="entry name" value="LIPB1/2_CC"/>
</dbReference>
<dbReference type="EMBL" id="DQIR01113306">
    <property type="protein sequence ID" value="HDA68782.1"/>
    <property type="molecule type" value="Transcribed_RNA"/>
</dbReference>
<dbReference type="EMBL" id="DQIR01094264">
    <property type="protein sequence ID" value="HDA49740.1"/>
    <property type="molecule type" value="Transcribed_RNA"/>
</dbReference>
<organism evidence="5">
    <name type="scientific">Sus scrofa</name>
    <name type="common">Pig</name>
    <dbReference type="NCBI Taxonomy" id="9823"/>
    <lineage>
        <taxon>Eukaryota</taxon>
        <taxon>Metazoa</taxon>
        <taxon>Chordata</taxon>
        <taxon>Craniata</taxon>
        <taxon>Vertebrata</taxon>
        <taxon>Euteleostomi</taxon>
        <taxon>Mammalia</taxon>
        <taxon>Eutheria</taxon>
        <taxon>Laurasiatheria</taxon>
        <taxon>Artiodactyla</taxon>
        <taxon>Suina</taxon>
        <taxon>Suidae</taxon>
        <taxon>Sus</taxon>
    </lineage>
</organism>
<feature type="region of interest" description="Disordered" evidence="3">
    <location>
        <begin position="428"/>
        <end position="494"/>
    </location>
</feature>
<proteinExistence type="predicted"/>
<evidence type="ECO:0000256" key="1">
    <source>
        <dbReference type="ARBA" id="ARBA00022737"/>
    </source>
</evidence>
<feature type="compositionally biased region" description="Basic and acidic residues" evidence="3">
    <location>
        <begin position="441"/>
        <end position="463"/>
    </location>
</feature>
<accession>A0A480JKN6</accession>
<evidence type="ECO:0000259" key="4">
    <source>
        <dbReference type="Pfam" id="PF26022"/>
    </source>
</evidence>
<evidence type="ECO:0000256" key="3">
    <source>
        <dbReference type="SAM" id="MobiDB-lite"/>
    </source>
</evidence>
<name>A0A480JKN6_PIG</name>
<keyword evidence="1" id="KW-0677">Repeat</keyword>
<evidence type="ECO:0000313" key="5">
    <source>
        <dbReference type="EMBL" id="HDA49740.1"/>
    </source>
</evidence>
<reference evidence="5" key="1">
    <citation type="journal article" date="2019" name="PeerJ">
        <title>Genes of the pig, Sus scrofa, reconstructed with EvidentialGene.</title>
        <authorList>
            <person name="Gilbert D.G."/>
        </authorList>
    </citation>
    <scope>NUCLEOTIDE SEQUENCE</scope>
</reference>
<feature type="region of interest" description="Disordered" evidence="3">
    <location>
        <begin position="349"/>
        <end position="369"/>
    </location>
</feature>
<dbReference type="Pfam" id="PF26022">
    <property type="entry name" value="CC_Liprin_beta"/>
    <property type="match status" value="1"/>
</dbReference>
<dbReference type="PANTHER" id="PTHR12587">
    <property type="entry name" value="LAR INTERACTING PROTEIN LIP -RELATED PROTEIN"/>
    <property type="match status" value="1"/>
</dbReference>
<evidence type="ECO:0000256" key="2">
    <source>
        <dbReference type="SAM" id="Coils"/>
    </source>
</evidence>
<feature type="compositionally biased region" description="Low complexity" evidence="3">
    <location>
        <begin position="428"/>
        <end position="440"/>
    </location>
</feature>
<feature type="coiled-coil region" evidence="2">
    <location>
        <begin position="99"/>
        <end position="308"/>
    </location>
</feature>
<feature type="domain" description="Liprin-beta-1/2 coiled-coil" evidence="4">
    <location>
        <begin position="103"/>
        <end position="201"/>
    </location>
</feature>
<dbReference type="AlphaFoldDB" id="A0A480JKN6"/>
<sequence>MMSDASDMLAAALEQMDGIIAGSKALEYSNGIFDCQSPTSPFMGSLRALHLVEDLRGLLEMMEADEKEGLRCQIPDSTAETLVEWLQSQMTNGHLPGNGDVYQERLARLENDKESLVLQVSVLTDQVEAQGEKIRDLEFCLEEHREKLNATEEMLQQELLSRTSLETQKLDLMAEISNLKLKLTAVEKDRLDYEDRFRDTEGLMQEINDLRLRVSEMDTEKLQYEKKLKSTKEELASLKEQLEEKESEVKRLQEKLVCKMKGEGIEILDRDIEVQKMKKAVESLMAANEEKDRKIEDLRQCLNRYKKMQDTVVQAQGQKGQDDDFEDLLPSSSFSTLLDVQGFSELEKNLSPTPVMGSPSPDPFNTSAPEEFHTSILQVSIPSLLPASKGLETSEKAKLLPKPETPFEENDGKIILGPAAETQLCDSISTSSLQKSSSLDNLKKEPSDGGKESAPKPSEDKAPVESSPFGSLPPKAPGHDASVDENPFGTRKARSSFGRGFFKIKSSKRTASAPNLGTCGQEAFALVLPGRGKN</sequence>